<evidence type="ECO:0000256" key="2">
    <source>
        <dbReference type="ARBA" id="ARBA00022801"/>
    </source>
</evidence>
<dbReference type="EMBL" id="CAAHFG010000002">
    <property type="protein sequence ID" value="VGO14886.1"/>
    <property type="molecule type" value="Genomic_DNA"/>
</dbReference>
<organism evidence="7 8">
    <name type="scientific">Pontiella desulfatans</name>
    <dbReference type="NCBI Taxonomy" id="2750659"/>
    <lineage>
        <taxon>Bacteria</taxon>
        <taxon>Pseudomonadati</taxon>
        <taxon>Kiritimatiellota</taxon>
        <taxon>Kiritimatiellia</taxon>
        <taxon>Kiritimatiellales</taxon>
        <taxon>Pontiellaceae</taxon>
        <taxon>Pontiella</taxon>
    </lineage>
</organism>
<name>A0A6C2U666_PONDE</name>
<keyword evidence="4" id="KW-0326">Glycosidase</keyword>
<dbReference type="PANTHER" id="PTHR42715">
    <property type="entry name" value="BETA-GLUCOSIDASE"/>
    <property type="match status" value="1"/>
</dbReference>
<evidence type="ECO:0000259" key="6">
    <source>
        <dbReference type="PROSITE" id="PS50022"/>
    </source>
</evidence>
<evidence type="ECO:0000256" key="1">
    <source>
        <dbReference type="ARBA" id="ARBA00005336"/>
    </source>
</evidence>
<evidence type="ECO:0000313" key="7">
    <source>
        <dbReference type="EMBL" id="VGO14886.1"/>
    </source>
</evidence>
<dbReference type="Gene3D" id="3.40.50.1700">
    <property type="entry name" value="Glycoside hydrolase family 3 C-terminal domain"/>
    <property type="match status" value="1"/>
</dbReference>
<accession>A0A6C2U666</accession>
<comment type="similarity">
    <text evidence="1 4">Belongs to the glycosyl hydrolase 3 family.</text>
</comment>
<dbReference type="Proteomes" id="UP000366872">
    <property type="component" value="Unassembled WGS sequence"/>
</dbReference>
<dbReference type="InterPro" id="IPR001764">
    <property type="entry name" value="Glyco_hydro_3_N"/>
</dbReference>
<keyword evidence="8" id="KW-1185">Reference proteome</keyword>
<dbReference type="AlphaFoldDB" id="A0A6C2U666"/>
<gene>
    <name evidence="7" type="primary">bglB_2</name>
    <name evidence="7" type="ORF">PDESU_03456</name>
</gene>
<dbReference type="PANTHER" id="PTHR42715:SF10">
    <property type="entry name" value="BETA-GLUCOSIDASE"/>
    <property type="match status" value="1"/>
</dbReference>
<dbReference type="SUPFAM" id="SSF49785">
    <property type="entry name" value="Galactose-binding domain-like"/>
    <property type="match status" value="1"/>
</dbReference>
<dbReference type="PROSITE" id="PS50022">
    <property type="entry name" value="FA58C_3"/>
    <property type="match status" value="1"/>
</dbReference>
<sequence length="860" mass="96418">MKLTYTLIALLLFGATRVGFAAGGDGVIENGQFSASSMQVEKRVHEGVTLKTSYLPDLAFDGDESTRWSSEFKDDQWIAVDLEKSIELQTVEIIWEKAYANSYDVLVSEDKTSWTSAHTEADKSSHEKDSITFRQNVAGRYLKIHCKKRAGNFGFSIKEIYINGQTTAVLTLPVIPEDAPYRDKNLDPALRARDLISRMTFAEKMLMTGGTDHMYLNRLNRFDIPRIRMTDASAGIRIKNGTPNPIDTTAFPAPITLAASWDPSMAYAYAEAIGEECRGFGYSILLGPGVNIYRVSQNGRNFEYYGEDPYLSSRTVAGYVKGLQEQGVLATVKHFIADHNEFIRHEYNAVIDDRTMHEIYLPAFKAAIQEGDAKAIMTAYNYVNGQDAGEQHSTINELLRDEVGFEGIVMTDWGGYKDVEMLLTSGQNLMMPSNRHFVRFWNEYVHQNPDEKAAVEKELDRMVFRIFSTLFEMGVYDRDQKNAAFAKKFESHKDVARKVGEAGITLLKNDNDLLPLNPEKYSKVLLAGDDRRYAGGGSATVKGYDVVTYEMGMKKLFGAENVTYVEQPTVDQIKGADLVICRALNHGWEGSDSPFELKDQTASLCVENNPNTIILAAGGKGMAMPWLDKAQAVLFTYYLGQEAGNAIGNVLTGKVNPSGKLPFTIEKKFEDSFAYGYNYLDATGQYHLTSKVDQIEKLLKPGKELSLPHDIVYEEGIFVGYRWYDKENIAPQFPFGFGLSYTTFAYRDLKVKTVETRNDEIARVTFTLTNTGKRAGAEVAQLYVQDEKCSVERPKKELKGYKKVFLQPGESQEVTLALTRSDLAFWDVKSKSWKTEKGTFRVLVGTSSRGIKLDGSFALK</sequence>
<evidence type="ECO:0000313" key="8">
    <source>
        <dbReference type="Proteomes" id="UP000366872"/>
    </source>
</evidence>
<dbReference type="PRINTS" id="PR00133">
    <property type="entry name" value="GLHYDRLASE3"/>
</dbReference>
<dbReference type="InterPro" id="IPR002772">
    <property type="entry name" value="Glyco_hydro_3_C"/>
</dbReference>
<dbReference type="InterPro" id="IPR050288">
    <property type="entry name" value="Cellulose_deg_GH3"/>
</dbReference>
<dbReference type="SMART" id="SM01217">
    <property type="entry name" value="Fn3_like"/>
    <property type="match status" value="1"/>
</dbReference>
<feature type="chain" id="PRO_5025486521" evidence="5">
    <location>
        <begin position="22"/>
        <end position="860"/>
    </location>
</feature>
<dbReference type="InterPro" id="IPR036962">
    <property type="entry name" value="Glyco_hydro_3_N_sf"/>
</dbReference>
<dbReference type="InterPro" id="IPR013783">
    <property type="entry name" value="Ig-like_fold"/>
</dbReference>
<keyword evidence="2 4" id="KW-0378">Hydrolase</keyword>
<dbReference type="InterPro" id="IPR026891">
    <property type="entry name" value="Fn3-like"/>
</dbReference>
<dbReference type="GO" id="GO:0008422">
    <property type="term" value="F:beta-glucosidase activity"/>
    <property type="evidence" value="ECO:0007669"/>
    <property type="project" value="UniProtKB-ARBA"/>
</dbReference>
<dbReference type="InterPro" id="IPR008979">
    <property type="entry name" value="Galactose-bd-like_sf"/>
</dbReference>
<dbReference type="Pfam" id="PF00933">
    <property type="entry name" value="Glyco_hydro_3"/>
    <property type="match status" value="1"/>
</dbReference>
<reference evidence="7 8" key="1">
    <citation type="submission" date="2019-04" db="EMBL/GenBank/DDBJ databases">
        <authorList>
            <person name="Van Vliet M D."/>
        </authorList>
    </citation>
    <scope>NUCLEOTIDE SEQUENCE [LARGE SCALE GENOMIC DNA]</scope>
    <source>
        <strain evidence="7 8">F1</strain>
    </source>
</reference>
<keyword evidence="5" id="KW-0732">Signal</keyword>
<keyword evidence="3" id="KW-0119">Carbohydrate metabolism</keyword>
<dbReference type="InterPro" id="IPR019800">
    <property type="entry name" value="Glyco_hydro_3_AS"/>
</dbReference>
<dbReference type="Pfam" id="PF01915">
    <property type="entry name" value="Glyco_hydro_3_C"/>
    <property type="match status" value="1"/>
</dbReference>
<evidence type="ECO:0000256" key="3">
    <source>
        <dbReference type="ARBA" id="ARBA00023277"/>
    </source>
</evidence>
<dbReference type="GO" id="GO:0005975">
    <property type="term" value="P:carbohydrate metabolic process"/>
    <property type="evidence" value="ECO:0007669"/>
    <property type="project" value="InterPro"/>
</dbReference>
<dbReference type="InterPro" id="IPR017853">
    <property type="entry name" value="GH"/>
</dbReference>
<feature type="domain" description="F5/8 type C" evidence="6">
    <location>
        <begin position="13"/>
        <end position="165"/>
    </location>
</feature>
<dbReference type="InterPro" id="IPR036881">
    <property type="entry name" value="Glyco_hydro_3_C_sf"/>
</dbReference>
<dbReference type="RefSeq" id="WP_136080509.1">
    <property type="nucleotide sequence ID" value="NZ_CAAHFG010000002.1"/>
</dbReference>
<dbReference type="Gene3D" id="2.60.120.260">
    <property type="entry name" value="Galactose-binding domain-like"/>
    <property type="match status" value="1"/>
</dbReference>
<dbReference type="PROSITE" id="PS00775">
    <property type="entry name" value="GLYCOSYL_HYDROL_F3"/>
    <property type="match status" value="1"/>
</dbReference>
<evidence type="ECO:0000256" key="5">
    <source>
        <dbReference type="SAM" id="SignalP"/>
    </source>
</evidence>
<dbReference type="FunFam" id="2.60.40.10:FF:000495">
    <property type="entry name" value="Periplasmic beta-glucosidase"/>
    <property type="match status" value="1"/>
</dbReference>
<feature type="signal peptide" evidence="5">
    <location>
        <begin position="1"/>
        <end position="21"/>
    </location>
</feature>
<protein>
    <submittedName>
        <fullName evidence="7">Thermostable beta-glucosidase B</fullName>
    </submittedName>
</protein>
<dbReference type="Gene3D" id="2.60.40.10">
    <property type="entry name" value="Immunoglobulins"/>
    <property type="match status" value="1"/>
</dbReference>
<dbReference type="SUPFAM" id="SSF51445">
    <property type="entry name" value="(Trans)glycosidases"/>
    <property type="match status" value="1"/>
</dbReference>
<evidence type="ECO:0000256" key="4">
    <source>
        <dbReference type="RuleBase" id="RU361161"/>
    </source>
</evidence>
<dbReference type="InterPro" id="IPR000421">
    <property type="entry name" value="FA58C"/>
</dbReference>
<dbReference type="SUPFAM" id="SSF52279">
    <property type="entry name" value="Beta-D-glucan exohydrolase, C-terminal domain"/>
    <property type="match status" value="1"/>
</dbReference>
<dbReference type="Pfam" id="PF14310">
    <property type="entry name" value="Fn3-like"/>
    <property type="match status" value="1"/>
</dbReference>
<dbReference type="Gene3D" id="3.20.20.300">
    <property type="entry name" value="Glycoside hydrolase, family 3, N-terminal domain"/>
    <property type="match status" value="1"/>
</dbReference>
<proteinExistence type="inferred from homology"/>
<dbReference type="Pfam" id="PF00754">
    <property type="entry name" value="F5_F8_type_C"/>
    <property type="match status" value="1"/>
</dbReference>